<evidence type="ECO:0008006" key="4">
    <source>
        <dbReference type="Google" id="ProtNLM"/>
    </source>
</evidence>
<keyword evidence="2" id="KW-0614">Plasmid</keyword>
<evidence type="ECO:0000256" key="1">
    <source>
        <dbReference type="SAM" id="Coils"/>
    </source>
</evidence>
<feature type="coiled-coil region" evidence="1">
    <location>
        <begin position="67"/>
        <end position="101"/>
    </location>
</feature>
<evidence type="ECO:0000313" key="2">
    <source>
        <dbReference type="EMBL" id="UOA17246.1"/>
    </source>
</evidence>
<evidence type="ECO:0000313" key="3">
    <source>
        <dbReference type="Proteomes" id="UP000831019"/>
    </source>
</evidence>
<proteinExistence type="predicted"/>
<name>A0ABY3ZUF9_9RHOB</name>
<gene>
    <name evidence="2" type="ORF">DSM109990_04145</name>
</gene>
<keyword evidence="1" id="KW-0175">Coiled coil</keyword>
<accession>A0ABY3ZUF9</accession>
<keyword evidence="3" id="KW-1185">Reference proteome</keyword>
<protein>
    <recommendedName>
        <fullName evidence="4">Helix-turn-helix domain-containing protein</fullName>
    </recommendedName>
</protein>
<organism evidence="2 3">
    <name type="scientific">Sulfitobacter dubius</name>
    <dbReference type="NCBI Taxonomy" id="218673"/>
    <lineage>
        <taxon>Bacteria</taxon>
        <taxon>Pseudomonadati</taxon>
        <taxon>Pseudomonadota</taxon>
        <taxon>Alphaproteobacteria</taxon>
        <taxon>Rhodobacterales</taxon>
        <taxon>Roseobacteraceae</taxon>
        <taxon>Sulfitobacter</taxon>
    </lineage>
</organism>
<sequence>MTKFSLTQAAKQVSKSKPTISKAIKTGRLSAKKVGNGYEIDAAELFRVYPKVSPHVEASETPSETRVALLELEAKMLRQQLEREQETVADLRSRLDKADALITDARPRRWFWQR</sequence>
<dbReference type="Proteomes" id="UP000831019">
    <property type="component" value="Plasmid pDSM109990_g"/>
</dbReference>
<dbReference type="RefSeq" id="WP_243264024.1">
    <property type="nucleotide sequence ID" value="NZ_CP085151.1"/>
</dbReference>
<geneLocation type="plasmid" evidence="2 3">
    <name>pDSM109990_g</name>
</geneLocation>
<dbReference type="EMBL" id="CP085151">
    <property type="protein sequence ID" value="UOA17246.1"/>
    <property type="molecule type" value="Genomic_DNA"/>
</dbReference>
<reference evidence="3" key="1">
    <citation type="journal article" date="2022" name="Microorganisms">
        <title>Beyond the ABCs#Discovery of Three New Plasmid Types in Rhodobacterales (RepQ, RepY, RepW).</title>
        <authorList>
            <person name="Freese H.M."/>
            <person name="Ringel V."/>
            <person name="Overmann J."/>
            <person name="Petersen J."/>
        </authorList>
    </citation>
    <scope>NUCLEOTIDE SEQUENCE [LARGE SCALE GENOMIC DNA]</scope>
    <source>
        <strain evidence="3">DSM 109990</strain>
        <plasmid evidence="3">pDSM109990_g</plasmid>
    </source>
</reference>